<evidence type="ECO:0000256" key="3">
    <source>
        <dbReference type="ARBA" id="ARBA00022723"/>
    </source>
</evidence>
<dbReference type="InterPro" id="IPR059000">
    <property type="entry name" value="ATPase_P-type_domA"/>
</dbReference>
<dbReference type="InterPro" id="IPR008250">
    <property type="entry name" value="ATPase_P-typ_transduc_dom_A_sf"/>
</dbReference>
<dbReference type="Proteomes" id="UP000325577">
    <property type="component" value="Linkage Group LG4"/>
</dbReference>
<evidence type="ECO:0000256" key="2">
    <source>
        <dbReference type="ARBA" id="ARBA00022692"/>
    </source>
</evidence>
<comment type="subcellular location">
    <subcellularLocation>
        <location evidence="1">Membrane</location>
        <topology evidence="1">Multi-pass membrane protein</topology>
    </subcellularLocation>
</comment>
<dbReference type="PRINTS" id="PR00119">
    <property type="entry name" value="CATATPASE"/>
</dbReference>
<evidence type="ECO:0000313" key="15">
    <source>
        <dbReference type="Proteomes" id="UP000325577"/>
    </source>
</evidence>
<evidence type="ECO:0000313" key="14">
    <source>
        <dbReference type="EMBL" id="KAA8523574.1"/>
    </source>
</evidence>
<dbReference type="SUPFAM" id="SSF56784">
    <property type="entry name" value="HAD-like"/>
    <property type="match status" value="1"/>
</dbReference>
<evidence type="ECO:0000256" key="5">
    <source>
        <dbReference type="ARBA" id="ARBA00022837"/>
    </source>
</evidence>
<keyword evidence="5" id="KW-0106">Calcium</keyword>
<feature type="transmembrane region" description="Helical" evidence="10">
    <location>
        <begin position="382"/>
        <end position="408"/>
    </location>
</feature>
<dbReference type="Gene3D" id="1.20.1110.10">
    <property type="entry name" value="Calcium-transporting ATPase, transmembrane domain"/>
    <property type="match status" value="2"/>
</dbReference>
<dbReference type="SUPFAM" id="SSF81653">
    <property type="entry name" value="Calcium ATPase, transduction domain A"/>
    <property type="match status" value="1"/>
</dbReference>
<dbReference type="Pfam" id="PF00690">
    <property type="entry name" value="Cation_ATPase_N"/>
    <property type="match status" value="1"/>
</dbReference>
<evidence type="ECO:0000256" key="8">
    <source>
        <dbReference type="ARBA" id="ARBA00022989"/>
    </source>
</evidence>
<evidence type="ECO:0000256" key="4">
    <source>
        <dbReference type="ARBA" id="ARBA00022741"/>
    </source>
</evidence>
<dbReference type="GO" id="GO:0005524">
    <property type="term" value="F:ATP binding"/>
    <property type="evidence" value="ECO:0007669"/>
    <property type="project" value="UniProtKB-KW"/>
</dbReference>
<dbReference type="InterPro" id="IPR023214">
    <property type="entry name" value="HAD_sf"/>
</dbReference>
<feature type="domain" description="P-type ATPase A" evidence="11">
    <location>
        <begin position="203"/>
        <end position="298"/>
    </location>
</feature>
<keyword evidence="15" id="KW-1185">Reference proteome</keyword>
<organism evidence="14 15">
    <name type="scientific">Nyssa sinensis</name>
    <dbReference type="NCBI Taxonomy" id="561372"/>
    <lineage>
        <taxon>Eukaryota</taxon>
        <taxon>Viridiplantae</taxon>
        <taxon>Streptophyta</taxon>
        <taxon>Embryophyta</taxon>
        <taxon>Tracheophyta</taxon>
        <taxon>Spermatophyta</taxon>
        <taxon>Magnoliopsida</taxon>
        <taxon>eudicotyledons</taxon>
        <taxon>Gunneridae</taxon>
        <taxon>Pentapetalae</taxon>
        <taxon>asterids</taxon>
        <taxon>Cornales</taxon>
        <taxon>Nyssaceae</taxon>
        <taxon>Nyssa</taxon>
    </lineage>
</organism>
<gene>
    <name evidence="14" type="ORF">F0562_009997</name>
</gene>
<keyword evidence="6" id="KW-0067">ATP-binding</keyword>
<feature type="transmembrane region" description="Helical" evidence="10">
    <location>
        <begin position="141"/>
        <end position="158"/>
    </location>
</feature>
<reference evidence="14 15" key="1">
    <citation type="submission" date="2019-09" db="EMBL/GenBank/DDBJ databases">
        <title>A chromosome-level genome assembly of the Chinese tupelo Nyssa sinensis.</title>
        <authorList>
            <person name="Yang X."/>
            <person name="Kang M."/>
            <person name="Yang Y."/>
            <person name="Xiong H."/>
            <person name="Wang M."/>
            <person name="Zhang Z."/>
            <person name="Wang Z."/>
            <person name="Wu H."/>
            <person name="Ma T."/>
            <person name="Liu J."/>
            <person name="Xi Z."/>
        </authorList>
    </citation>
    <scope>NUCLEOTIDE SEQUENCE [LARGE SCALE GENOMIC DNA]</scope>
    <source>
        <strain evidence="14">J267</strain>
        <tissue evidence="14">Leaf</tissue>
    </source>
</reference>
<name>A0A5J5A093_9ASTE</name>
<evidence type="ECO:0000256" key="9">
    <source>
        <dbReference type="ARBA" id="ARBA00023136"/>
    </source>
</evidence>
<keyword evidence="3" id="KW-0479">Metal-binding</keyword>
<keyword evidence="4" id="KW-0547">Nucleotide-binding</keyword>
<dbReference type="SUPFAM" id="SSF81665">
    <property type="entry name" value="Calcium ATPase, transmembrane domain M"/>
    <property type="match status" value="1"/>
</dbReference>
<proteinExistence type="predicted"/>
<keyword evidence="8 10" id="KW-1133">Transmembrane helix</keyword>
<dbReference type="GO" id="GO:0016887">
    <property type="term" value="F:ATP hydrolysis activity"/>
    <property type="evidence" value="ECO:0007669"/>
    <property type="project" value="InterPro"/>
</dbReference>
<dbReference type="InterPro" id="IPR001757">
    <property type="entry name" value="P_typ_ATPase"/>
</dbReference>
<evidence type="ECO:0000256" key="1">
    <source>
        <dbReference type="ARBA" id="ARBA00004141"/>
    </source>
</evidence>
<dbReference type="InterPro" id="IPR036412">
    <property type="entry name" value="HAD-like_sf"/>
</dbReference>
<feature type="transmembrane region" description="Helical" evidence="10">
    <location>
        <begin position="170"/>
        <end position="190"/>
    </location>
</feature>
<feature type="domain" description="Cation-transporting P-type ATPase C-terminal" evidence="12">
    <location>
        <begin position="822"/>
        <end position="889"/>
    </location>
</feature>
<dbReference type="Gene3D" id="3.40.50.1000">
    <property type="entry name" value="HAD superfamily/HAD-like"/>
    <property type="match status" value="1"/>
</dbReference>
<dbReference type="Gene3D" id="3.40.1110.10">
    <property type="entry name" value="Calcium-transporting ATPase, cytoplasmic domain N"/>
    <property type="match status" value="1"/>
</dbReference>
<evidence type="ECO:0000256" key="7">
    <source>
        <dbReference type="ARBA" id="ARBA00022842"/>
    </source>
</evidence>
<dbReference type="PANTHER" id="PTHR24093:SF432">
    <property type="entry name" value="CALCIUM-TRANSPORTING ATPASE 12, PLASMA MEMBRANE-TYPE-LIKE"/>
    <property type="match status" value="1"/>
</dbReference>
<dbReference type="SUPFAM" id="SSF81660">
    <property type="entry name" value="Metal cation-transporting ATPase, ATP-binding domain N"/>
    <property type="match status" value="1"/>
</dbReference>
<dbReference type="GO" id="GO:0005388">
    <property type="term" value="F:P-type calcium transporter activity"/>
    <property type="evidence" value="ECO:0007669"/>
    <property type="project" value="TreeGrafter"/>
</dbReference>
<accession>A0A5J5A093</accession>
<dbReference type="InterPro" id="IPR023298">
    <property type="entry name" value="ATPase_P-typ_TM_dom_sf"/>
</dbReference>
<dbReference type="Pfam" id="PF00122">
    <property type="entry name" value="E1-E2_ATPase"/>
    <property type="match status" value="1"/>
</dbReference>
<dbReference type="OrthoDB" id="1301410at2759"/>
<evidence type="ECO:0000256" key="6">
    <source>
        <dbReference type="ARBA" id="ARBA00022840"/>
    </source>
</evidence>
<dbReference type="Pfam" id="PF13246">
    <property type="entry name" value="Cation_ATPase"/>
    <property type="match status" value="1"/>
</dbReference>
<dbReference type="GO" id="GO:0046872">
    <property type="term" value="F:metal ion binding"/>
    <property type="evidence" value="ECO:0007669"/>
    <property type="project" value="UniProtKB-KW"/>
</dbReference>
<keyword evidence="2 10" id="KW-0812">Transmembrane</keyword>
<evidence type="ECO:0000259" key="12">
    <source>
        <dbReference type="Pfam" id="PF00689"/>
    </source>
</evidence>
<dbReference type="InterPro" id="IPR004014">
    <property type="entry name" value="ATPase_P-typ_cation-transptr_N"/>
</dbReference>
<feature type="domain" description="Cation-transporting P-type ATPase N-terminal" evidence="13">
    <location>
        <begin position="81"/>
        <end position="153"/>
    </location>
</feature>
<keyword evidence="9 10" id="KW-0472">Membrane</keyword>
<dbReference type="GO" id="GO:0005886">
    <property type="term" value="C:plasma membrane"/>
    <property type="evidence" value="ECO:0007669"/>
    <property type="project" value="TreeGrafter"/>
</dbReference>
<dbReference type="PANTHER" id="PTHR24093">
    <property type="entry name" value="CATION TRANSPORTING ATPASE"/>
    <property type="match status" value="1"/>
</dbReference>
<keyword evidence="7" id="KW-0460">Magnesium</keyword>
<dbReference type="EMBL" id="CM018047">
    <property type="protein sequence ID" value="KAA8523574.1"/>
    <property type="molecule type" value="Genomic_DNA"/>
</dbReference>
<dbReference type="Pfam" id="PF00689">
    <property type="entry name" value="Cation_ATPase_C"/>
    <property type="match status" value="1"/>
</dbReference>
<dbReference type="Gene3D" id="2.70.150.10">
    <property type="entry name" value="Calcium-transporting ATPase, cytoplasmic transduction domain A"/>
    <property type="match status" value="1"/>
</dbReference>
<protein>
    <submittedName>
        <fullName evidence="14">Uncharacterized protein</fullName>
    </submittedName>
</protein>
<dbReference type="InterPro" id="IPR023299">
    <property type="entry name" value="ATPase_P-typ_cyto_dom_N"/>
</dbReference>
<dbReference type="InterPro" id="IPR006068">
    <property type="entry name" value="ATPase_P-typ_cation-transptr_C"/>
</dbReference>
<dbReference type="AlphaFoldDB" id="A0A5J5A093"/>
<evidence type="ECO:0000259" key="11">
    <source>
        <dbReference type="Pfam" id="PF00122"/>
    </source>
</evidence>
<evidence type="ECO:0000259" key="13">
    <source>
        <dbReference type="Pfam" id="PF00690"/>
    </source>
</evidence>
<evidence type="ECO:0000256" key="10">
    <source>
        <dbReference type="SAM" id="Phobius"/>
    </source>
</evidence>
<dbReference type="NCBIfam" id="TIGR01494">
    <property type="entry name" value="ATPase_P-type"/>
    <property type="match status" value="1"/>
</dbReference>
<sequence>MAHKESCNTISENNNFNSPCRSQVAEGIGNCSIENQINPNNPPIPIWNHEQNQLDFINFSISPERLAEVVEGNNIQCLQQYGGINGIATALETNLLMGIGGDGGDLYRRHKAFGSNLNVEEKSSVLAKGLYRLVLDSLKDTTIILLLCCATLSLVIGIKRNGLEEGLLDGAIIFLAILMFVNLGAICRFCKARRIKKLSRGKNVVGVMRGGKMRHIPVSEIVVGDVVCLLTGDRVPADGLFIHGDSLKLDDDSVHEDHNYYSKYPSIFTGAKVAEGDCRMLVTSIGGNTEKGKLMRSISCHQREESRLQAAIDTTNSRLEKIWLSLLLLVLVAQVLRCFVWKSDQCDENHDPDPKGVKNAVEEIMKEAAKLVKRQGVRINGLVAVLCILISALRDGLPLGILISFAYASKKMMVYHAMVQKLPACATIGLVTTICTGETGDLGLQHIKIAELWIGFHNLKEASDMVADHEVLNALREGVCMNKSGPEEDTLLLWAQKILGLDIEGLERSCTVLHSEASDINSDRRGILLGRDEDGGEVVHHWKGTPEIILSMCSDYYNIDGTKQTLDEDKRAMFKKLIEGIESDCLQCFAFAYKRLVIQEKEKPDLKLEEEEEKEEEENLKPIESGLTLLGLVGLKNPYPPEVRQAIEACRESGVKIKLVVGDNINTARFMATNSHILRPEEDVNGAVIEASEFRSTSEEDRMKMIDKIRVMANTSPADKLSMVQCLRRKGEVVAVTGTCSRDSSSLKEADVGLCMGDNSAEAAKESSDIVILDLNFVTIYEILKLGRCVCNNLKKLIQSQLILNIAAFYINLILVVSTSEVPLSPFQLLWVNLIMHALGALGMAASVSDPPPSDQIQFGGAAGPLITKTMWRNIVFQSLYQVTVLLILDLPGKAILDVDEKVAAIEIPAAVIHAGRLNPKQWFICVGIASLSMPIGWAARCASFSAQAL</sequence>